<keyword evidence="3" id="KW-0832">Ubl conjugation</keyword>
<dbReference type="PANTHER" id="PTHR46963">
    <property type="entry name" value="SIMILAR TO RIKEN CDNA E130308A19"/>
    <property type="match status" value="1"/>
</dbReference>
<keyword evidence="6" id="KW-1185">Reference proteome</keyword>
<dbReference type="GO" id="GO:0003677">
    <property type="term" value="F:DNA binding"/>
    <property type="evidence" value="ECO:0007669"/>
    <property type="project" value="InterPro"/>
</dbReference>
<dbReference type="PANTHER" id="PTHR46963:SF2">
    <property type="match status" value="1"/>
</dbReference>
<reference evidence="7" key="1">
    <citation type="submission" date="2025-08" db="UniProtKB">
        <authorList>
            <consortium name="RefSeq"/>
        </authorList>
    </citation>
    <scope>IDENTIFICATION</scope>
    <source>
        <tissue evidence="7">Tentacle</tissue>
    </source>
</reference>
<feature type="domain" description="ZMYM2-like/QRICH1 C-terminal" evidence="5">
    <location>
        <begin position="58"/>
        <end position="207"/>
    </location>
</feature>
<dbReference type="InterPro" id="IPR042838">
    <property type="entry name" value="KIAA1958"/>
</dbReference>
<gene>
    <name evidence="7" type="primary">LOC116290814</name>
</gene>
<dbReference type="SUPFAM" id="SSF56349">
    <property type="entry name" value="DNA breaking-rejoining enzymes"/>
    <property type="match status" value="1"/>
</dbReference>
<dbReference type="GO" id="GO:0006310">
    <property type="term" value="P:DNA recombination"/>
    <property type="evidence" value="ECO:0007669"/>
    <property type="project" value="UniProtKB-KW"/>
</dbReference>
<proteinExistence type="predicted"/>
<feature type="non-terminal residue" evidence="7">
    <location>
        <position position="1"/>
    </location>
</feature>
<evidence type="ECO:0000313" key="6">
    <source>
        <dbReference type="Proteomes" id="UP000515163"/>
    </source>
</evidence>
<dbReference type="GeneID" id="116290814"/>
<dbReference type="RefSeq" id="XP_031553784.1">
    <property type="nucleotide sequence ID" value="XM_031697924.1"/>
</dbReference>
<evidence type="ECO:0000256" key="1">
    <source>
        <dbReference type="ARBA" id="ARBA00022499"/>
    </source>
</evidence>
<keyword evidence="1" id="KW-1017">Isopeptide bond</keyword>
<dbReference type="InterPro" id="IPR021893">
    <property type="entry name" value="ZMYM2-like_C"/>
</dbReference>
<dbReference type="OrthoDB" id="5963905at2759"/>
<dbReference type="InterPro" id="IPR011010">
    <property type="entry name" value="DNA_brk_join_enz"/>
</dbReference>
<evidence type="ECO:0000256" key="3">
    <source>
        <dbReference type="ARBA" id="ARBA00022843"/>
    </source>
</evidence>
<dbReference type="Proteomes" id="UP000515163">
    <property type="component" value="Unplaced"/>
</dbReference>
<sequence>PPGSALVASLDRHLRDQKYPLSIINDRQFQQSKQVLVGRAKLLREEEKGERPNASNAVSKLEEEELWKEGKLGSDNPRTLCRTIWYILTQHCGLRGRQEHHSMTVEGFKLCRDDRGVEYVIFNENPTKTRQGGLNTKRRQVRPKMFATGGPRCPVGLFKEFLNRRPPELRETGPFYLAIIEKPKTAVWYKKQRLGVHTINQMIKAIIEGTSMADSGKRLTNHSARKTVVKKLRAANVERQSIIQITGHASEQSLQDYDEGNEEEQRV</sequence>
<dbReference type="Gene3D" id="1.10.443.10">
    <property type="entry name" value="Intergrase catalytic core"/>
    <property type="match status" value="1"/>
</dbReference>
<protein>
    <submittedName>
        <fullName evidence="7">Uncharacterized protein KIAA1958-like</fullName>
    </submittedName>
</protein>
<evidence type="ECO:0000259" key="5">
    <source>
        <dbReference type="Pfam" id="PF12012"/>
    </source>
</evidence>
<evidence type="ECO:0000313" key="7">
    <source>
        <dbReference type="RefSeq" id="XP_031553784.1"/>
    </source>
</evidence>
<organism evidence="6 7">
    <name type="scientific">Actinia tenebrosa</name>
    <name type="common">Australian red waratah sea anemone</name>
    <dbReference type="NCBI Taxonomy" id="6105"/>
    <lineage>
        <taxon>Eukaryota</taxon>
        <taxon>Metazoa</taxon>
        <taxon>Cnidaria</taxon>
        <taxon>Anthozoa</taxon>
        <taxon>Hexacorallia</taxon>
        <taxon>Actiniaria</taxon>
        <taxon>Actiniidae</taxon>
        <taxon>Actinia</taxon>
    </lineage>
</organism>
<dbReference type="KEGG" id="aten:116290814"/>
<evidence type="ECO:0000256" key="2">
    <source>
        <dbReference type="ARBA" id="ARBA00022553"/>
    </source>
</evidence>
<dbReference type="Pfam" id="PF12012">
    <property type="entry name" value="DUF3504"/>
    <property type="match status" value="1"/>
</dbReference>
<dbReference type="AlphaFoldDB" id="A0A6P8HBG6"/>
<keyword evidence="2" id="KW-0597">Phosphoprotein</keyword>
<dbReference type="InParanoid" id="A0A6P8HBG6"/>
<name>A0A6P8HBG6_ACTTE</name>
<accession>A0A6P8HBG6</accession>
<evidence type="ECO:0000256" key="4">
    <source>
        <dbReference type="ARBA" id="ARBA00023172"/>
    </source>
</evidence>
<dbReference type="InterPro" id="IPR013762">
    <property type="entry name" value="Integrase-like_cat_sf"/>
</dbReference>
<dbReference type="GO" id="GO:0015074">
    <property type="term" value="P:DNA integration"/>
    <property type="evidence" value="ECO:0007669"/>
    <property type="project" value="InterPro"/>
</dbReference>
<keyword evidence="4" id="KW-0233">DNA recombination</keyword>